<organism evidence="3 4">
    <name type="scientific">Paragemmobacter kunshanensis</name>
    <dbReference type="NCBI Taxonomy" id="2583234"/>
    <lineage>
        <taxon>Bacteria</taxon>
        <taxon>Pseudomonadati</taxon>
        <taxon>Pseudomonadota</taxon>
        <taxon>Alphaproteobacteria</taxon>
        <taxon>Rhodobacterales</taxon>
        <taxon>Paracoccaceae</taxon>
        <taxon>Paragemmobacter</taxon>
    </lineage>
</organism>
<feature type="transmembrane region" description="Helical" evidence="1">
    <location>
        <begin position="292"/>
        <end position="314"/>
    </location>
</feature>
<feature type="transmembrane region" description="Helical" evidence="1">
    <location>
        <begin position="181"/>
        <end position="199"/>
    </location>
</feature>
<feature type="transmembrane region" description="Helical" evidence="1">
    <location>
        <begin position="36"/>
        <end position="58"/>
    </location>
</feature>
<feature type="signal peptide" evidence="2">
    <location>
        <begin position="1"/>
        <end position="20"/>
    </location>
</feature>
<evidence type="ECO:0000256" key="2">
    <source>
        <dbReference type="SAM" id="SignalP"/>
    </source>
</evidence>
<dbReference type="RefSeq" id="WP_165052688.1">
    <property type="nucleotide sequence ID" value="NZ_JAALFE010000021.1"/>
</dbReference>
<evidence type="ECO:0000313" key="3">
    <source>
        <dbReference type="EMBL" id="NGQ92710.1"/>
    </source>
</evidence>
<feature type="transmembrane region" description="Helical" evidence="1">
    <location>
        <begin position="250"/>
        <end position="272"/>
    </location>
</feature>
<dbReference type="Proteomes" id="UP000474758">
    <property type="component" value="Unassembled WGS sequence"/>
</dbReference>
<protein>
    <submittedName>
        <fullName evidence="3">Uncharacterized protein</fullName>
    </submittedName>
</protein>
<dbReference type="EMBL" id="JAALFE010000021">
    <property type="protein sequence ID" value="NGQ92710.1"/>
    <property type="molecule type" value="Genomic_DNA"/>
</dbReference>
<feature type="transmembrane region" description="Helical" evidence="1">
    <location>
        <begin position="326"/>
        <end position="346"/>
    </location>
</feature>
<comment type="caution">
    <text evidence="3">The sequence shown here is derived from an EMBL/GenBank/DDBJ whole genome shotgun (WGS) entry which is preliminary data.</text>
</comment>
<feature type="transmembrane region" description="Helical" evidence="1">
    <location>
        <begin position="427"/>
        <end position="445"/>
    </location>
</feature>
<keyword evidence="1" id="KW-0472">Membrane</keyword>
<keyword evidence="2" id="KW-0732">Signal</keyword>
<keyword evidence="4" id="KW-1185">Reference proteome</keyword>
<keyword evidence="1" id="KW-0812">Transmembrane</keyword>
<sequence>MLGRSALPAAALLLPTAAFACALPPSVILTLPTGWYITGAAITVALTALLGGMARTLPDPQPRLILERPVLLPVTLTSYLSCLAFLGLVFVGWYGSRDPMHNLMTLVFWTGIWIALPLGSLLFGHLWRPINPWTGPVRIARLLLGRQGGIGLSRLGHLPALAGYGGFVWFQIVSMSPDDPAVLATVALAYWAVILALAILEGEDWLEQGEFLTVLMGYLARIAPLWLELRGTRARLMLGWPGAQVLRMAPLGPSAIAFVTMALAALTFDGLAETFWWLGLIGENPLEPTGRSAVMGVNTLGLLAVWALTAGTILGAIRLGQRLGGGFATGPVMLSFLAIAAGYHAAHYFVTLLTAGQYTLAALNDPLFRGDSYLGLSEFFVSFGFLTDPTLMPAIYGTQFAAILLAHLLAVFLTLKLAGPVTRALSHLPMTALMVGYTSLGLWLLSTARSL</sequence>
<name>A0A6M1TWZ2_9RHOB</name>
<proteinExistence type="predicted"/>
<reference evidence="3 4" key="1">
    <citation type="submission" date="2020-02" db="EMBL/GenBank/DDBJ databases">
        <title>Rhodobacter translucens sp. nov., a novel bacterium isolated from activated sludge.</title>
        <authorList>
            <person name="Liu J."/>
        </authorList>
    </citation>
    <scope>NUCLEOTIDE SEQUENCE [LARGE SCALE GENOMIC DNA]</scope>
    <source>
        <strain evidence="3 4">HX-7-19</strain>
    </source>
</reference>
<dbReference type="AlphaFoldDB" id="A0A6M1TWZ2"/>
<feature type="transmembrane region" description="Helical" evidence="1">
    <location>
        <begin position="106"/>
        <end position="127"/>
    </location>
</feature>
<accession>A0A6M1TWZ2</accession>
<feature type="chain" id="PRO_5026695348" evidence="2">
    <location>
        <begin position="21"/>
        <end position="451"/>
    </location>
</feature>
<evidence type="ECO:0000313" key="4">
    <source>
        <dbReference type="Proteomes" id="UP000474758"/>
    </source>
</evidence>
<keyword evidence="1" id="KW-1133">Transmembrane helix</keyword>
<feature type="transmembrane region" description="Helical" evidence="1">
    <location>
        <begin position="394"/>
        <end position="415"/>
    </location>
</feature>
<gene>
    <name evidence="3" type="ORF">G5V65_17595</name>
</gene>
<evidence type="ECO:0000256" key="1">
    <source>
        <dbReference type="SAM" id="Phobius"/>
    </source>
</evidence>
<feature type="transmembrane region" description="Helical" evidence="1">
    <location>
        <begin position="70"/>
        <end position="94"/>
    </location>
</feature>
<dbReference type="PROSITE" id="PS51257">
    <property type="entry name" value="PROKAR_LIPOPROTEIN"/>
    <property type="match status" value="1"/>
</dbReference>